<dbReference type="EMBL" id="JSUH01000020">
    <property type="protein sequence ID" value="KHD96318.1"/>
    <property type="molecule type" value="Genomic_DNA"/>
</dbReference>
<dbReference type="RefSeq" id="WP_035930236.1">
    <property type="nucleotide sequence ID" value="NZ_JSUH01000020.1"/>
</dbReference>
<gene>
    <name evidence="3" type="ORF">GY22_16290</name>
</gene>
<dbReference type="InterPro" id="IPR025711">
    <property type="entry name" value="PepSY"/>
</dbReference>
<reference evidence="3 4" key="1">
    <citation type="journal article" date="2003" name="Int. J. Syst. Evol. Microbiol.">
        <title>Kocuria polaris sp. nov., an orange-pigmented psychrophilic bacterium isolated from an Antarctic cyanobacterial mat sample.</title>
        <authorList>
            <person name="Reddy G.S."/>
            <person name="Prakash J.S."/>
            <person name="Prabahar V."/>
            <person name="Matsumoto G.I."/>
            <person name="Stackebrandt E."/>
            <person name="Shivaji S."/>
        </authorList>
    </citation>
    <scope>NUCLEOTIDE SEQUENCE [LARGE SCALE GENOMIC DNA]</scope>
    <source>
        <strain evidence="3 4">CMS 76or</strain>
    </source>
</reference>
<proteinExistence type="predicted"/>
<evidence type="ECO:0000259" key="2">
    <source>
        <dbReference type="Pfam" id="PF03413"/>
    </source>
</evidence>
<keyword evidence="4" id="KW-1185">Reference proteome</keyword>
<evidence type="ECO:0000256" key="1">
    <source>
        <dbReference type="SAM" id="MobiDB-lite"/>
    </source>
</evidence>
<dbReference type="PROSITE" id="PS51257">
    <property type="entry name" value="PROKAR_LIPOPROTEIN"/>
    <property type="match status" value="1"/>
</dbReference>
<dbReference type="Proteomes" id="UP000030466">
    <property type="component" value="Unassembled WGS sequence"/>
</dbReference>
<dbReference type="Gene3D" id="3.10.450.40">
    <property type="match status" value="2"/>
</dbReference>
<organism evidence="3 4">
    <name type="scientific">Kocuria rosea subsp. polaris</name>
    <dbReference type="NCBI Taxonomy" id="136273"/>
    <lineage>
        <taxon>Bacteria</taxon>
        <taxon>Bacillati</taxon>
        <taxon>Actinomycetota</taxon>
        <taxon>Actinomycetes</taxon>
        <taxon>Micrococcales</taxon>
        <taxon>Micrococcaceae</taxon>
        <taxon>Kocuria</taxon>
    </lineage>
</organism>
<dbReference type="Pfam" id="PF03413">
    <property type="entry name" value="PepSY"/>
    <property type="match status" value="1"/>
</dbReference>
<evidence type="ECO:0000313" key="4">
    <source>
        <dbReference type="Proteomes" id="UP000030466"/>
    </source>
</evidence>
<feature type="compositionally biased region" description="Low complexity" evidence="1">
    <location>
        <begin position="38"/>
        <end position="68"/>
    </location>
</feature>
<accession>A0A0A6VPK5</accession>
<comment type="caution">
    <text evidence="3">The sequence shown here is derived from an EMBL/GenBank/DDBJ whole genome shotgun (WGS) entry which is preliminary data.</text>
</comment>
<name>A0A0A6VPK5_KOCRO</name>
<dbReference type="AlphaFoldDB" id="A0A0A6VPK5"/>
<dbReference type="OrthoDB" id="4964923at2"/>
<feature type="compositionally biased region" description="Gly residues" evidence="1">
    <location>
        <begin position="23"/>
        <end position="37"/>
    </location>
</feature>
<feature type="domain" description="PepSY" evidence="2">
    <location>
        <begin position="183"/>
        <end position="234"/>
    </location>
</feature>
<feature type="region of interest" description="Disordered" evidence="1">
    <location>
        <begin position="22"/>
        <end position="100"/>
    </location>
</feature>
<evidence type="ECO:0000313" key="3">
    <source>
        <dbReference type="EMBL" id="KHD96318.1"/>
    </source>
</evidence>
<protein>
    <recommendedName>
        <fullName evidence="2">PepSY domain-containing protein</fullName>
    </recommendedName>
</protein>
<sequence>MKHTDRRHLSLAALALSALLLTGCGGDGGDGGAGGDGTTAPAETGAPADTATPDDSASPDDTATPDDSASPDDDGTATASGSASPSESPGDDATGGSGGEAAVVASAVAAAEDAVGGDAQAFEIGREDSPASWEVTVAADDREHQVYVSQDGEDVISQEEEGGLDSDDGEKLAQVRVPLDEGLATALETVNGTVDEAQLETEDGTTVWEVEIDEPDGNSVDVFVNVEDGSVLKIDR</sequence>
<feature type="compositionally biased region" description="Low complexity" evidence="1">
    <location>
        <begin position="76"/>
        <end position="92"/>
    </location>
</feature>